<feature type="coiled-coil region" evidence="1">
    <location>
        <begin position="75"/>
        <end position="134"/>
    </location>
</feature>
<proteinExistence type="predicted"/>
<dbReference type="EMBL" id="AP026830">
    <property type="protein sequence ID" value="BDR92836.1"/>
    <property type="molecule type" value="Genomic_DNA"/>
</dbReference>
<keyword evidence="3" id="KW-1185">Reference proteome</keyword>
<dbReference type="Proteomes" id="UP001060771">
    <property type="component" value="Chromosome"/>
</dbReference>
<name>A0ABM8BPK1_9CREN</name>
<sequence length="524" mass="60880">MCIAQNKHITTIEIENRVNVELIKKNKFCKGMKVGHHYRCINEIKNQKTINHAVDLLIEALNRITYWHIDTSEWLEKYRRELLEIRRNVKELSEKYDGTIYEFAKTINSLIKYVKKFEKKYVNISNEIRELISKIENGCIKIIVRESSNGTLYIVVKNKHITLKVSEPTSSKSKDITVVLYFEGFRGIKVMVPDVIGKILEQKDEKTKELLKEIIEGLKIGFASSDELMYKCHYAAMETAKIRQMILWLLLYPGKTYVHINGINVNKKSVAIRWFLVSSHNSLKNSIATLLNKAGINLAIPALYTAIVGDGNVDIKKLRIQLATKDISIWIPIIEKLGIRWRPSHGKITRISYYSSHAVELARLIVNTLQELHDLLNAVGEEKWVIINEIAKKELRRRGEAQVIVAGERFTVHTPNWRTVILMRRTKSSDMMNTITQKLKERYSNDALIYTHTYRDFIVIEIPIKTIINNNDGDVMIQIIKVLCKKIIKAKNEKIRKRLSKLLMKYINMFTEETVKEIRNSCQV</sequence>
<dbReference type="GeneID" id="76207468"/>
<dbReference type="RefSeq" id="WP_264890706.1">
    <property type="nucleotide sequence ID" value="NZ_AP026830.1"/>
</dbReference>
<gene>
    <name evidence="2" type="ORF">Vsou_19290</name>
</gene>
<evidence type="ECO:0000313" key="2">
    <source>
        <dbReference type="EMBL" id="BDR92836.1"/>
    </source>
</evidence>
<keyword evidence="1" id="KW-0175">Coiled coil</keyword>
<evidence type="ECO:0000256" key="1">
    <source>
        <dbReference type="SAM" id="Coils"/>
    </source>
</evidence>
<protein>
    <submittedName>
        <fullName evidence="2">Uncharacterized protein</fullName>
    </submittedName>
</protein>
<organism evidence="2 3">
    <name type="scientific">Vulcanisaeta souniana JCM 11219</name>
    <dbReference type="NCBI Taxonomy" id="1293586"/>
    <lineage>
        <taxon>Archaea</taxon>
        <taxon>Thermoproteota</taxon>
        <taxon>Thermoprotei</taxon>
        <taxon>Thermoproteales</taxon>
        <taxon>Thermoproteaceae</taxon>
        <taxon>Vulcanisaeta</taxon>
    </lineage>
</organism>
<evidence type="ECO:0000313" key="3">
    <source>
        <dbReference type="Proteomes" id="UP001060771"/>
    </source>
</evidence>
<accession>A0ABM8BPK1</accession>
<reference evidence="3" key="1">
    <citation type="submission" date="2022-09" db="EMBL/GenBank/DDBJ databases">
        <title>Complete genome sequence of Vulcanisaeta souniana.</title>
        <authorList>
            <person name="Kato S."/>
            <person name="Itoh T."/>
            <person name="Ohkuma M."/>
        </authorList>
    </citation>
    <scope>NUCLEOTIDE SEQUENCE [LARGE SCALE GENOMIC DNA]</scope>
    <source>
        <strain evidence="3">JCM 11219</strain>
    </source>
</reference>